<dbReference type="AlphaFoldDB" id="A0AAU9TNA6"/>
<evidence type="ECO:0000313" key="3">
    <source>
        <dbReference type="Proteomes" id="UP001153954"/>
    </source>
</evidence>
<gene>
    <name evidence="2" type="ORF">EEDITHA_LOCUS4787</name>
</gene>
<proteinExistence type="predicted"/>
<accession>A0AAU9TNA6</accession>
<dbReference type="Proteomes" id="UP001153954">
    <property type="component" value="Unassembled WGS sequence"/>
</dbReference>
<sequence length="215" mass="24663">MVRVLFGTTGTGRTVAFLSAAMLNLLAWSEMNHMKMIQEYLFGRFPELLAMKQLQGPSTETRLESWGFPITGITSPVPCEQIRVIDYDSATTDETIDCIIVMMSYMLQTLGKSAFLKRGPFDPYLGSTPQKIIKPKLTVVSLNPIVKSVTKLYYILTYLWRMDDKSALKKIIKQLIDEKLKQLPKVFQETPLEHWCEKNYGGSYEHRNKEPSQKK</sequence>
<keyword evidence="3" id="KW-1185">Reference proteome</keyword>
<protein>
    <recommendedName>
        <fullName evidence="1">Mononegavirales mRNA-capping domain-containing protein</fullName>
    </recommendedName>
</protein>
<reference evidence="2" key="1">
    <citation type="submission" date="2022-03" db="EMBL/GenBank/DDBJ databases">
        <authorList>
            <person name="Tunstrom K."/>
        </authorList>
    </citation>
    <scope>NUCLEOTIDE SEQUENCE</scope>
</reference>
<comment type="caution">
    <text evidence="2">The sequence shown here is derived from an EMBL/GenBank/DDBJ whole genome shotgun (WGS) entry which is preliminary data.</text>
</comment>
<name>A0AAU9TNA6_EUPED</name>
<evidence type="ECO:0000313" key="2">
    <source>
        <dbReference type="EMBL" id="CAH2088645.1"/>
    </source>
</evidence>
<evidence type="ECO:0000259" key="1">
    <source>
        <dbReference type="Pfam" id="PF14318"/>
    </source>
</evidence>
<dbReference type="EMBL" id="CAKOGL010000007">
    <property type="protein sequence ID" value="CAH2088645.1"/>
    <property type="molecule type" value="Genomic_DNA"/>
</dbReference>
<dbReference type="InterPro" id="IPR026890">
    <property type="entry name" value="Mononeg_mRNAcap"/>
</dbReference>
<feature type="domain" description="Mononegavirales mRNA-capping" evidence="1">
    <location>
        <begin position="61"/>
        <end position="209"/>
    </location>
</feature>
<organism evidence="2 3">
    <name type="scientific">Euphydryas editha</name>
    <name type="common">Edith's checkerspot</name>
    <dbReference type="NCBI Taxonomy" id="104508"/>
    <lineage>
        <taxon>Eukaryota</taxon>
        <taxon>Metazoa</taxon>
        <taxon>Ecdysozoa</taxon>
        <taxon>Arthropoda</taxon>
        <taxon>Hexapoda</taxon>
        <taxon>Insecta</taxon>
        <taxon>Pterygota</taxon>
        <taxon>Neoptera</taxon>
        <taxon>Endopterygota</taxon>
        <taxon>Lepidoptera</taxon>
        <taxon>Glossata</taxon>
        <taxon>Ditrysia</taxon>
        <taxon>Papilionoidea</taxon>
        <taxon>Nymphalidae</taxon>
        <taxon>Nymphalinae</taxon>
        <taxon>Euphydryas</taxon>
    </lineage>
</organism>
<dbReference type="Pfam" id="PF14318">
    <property type="entry name" value="Mononeg_mRNAcap"/>
    <property type="match status" value="1"/>
</dbReference>